<proteinExistence type="predicted"/>
<feature type="domain" description="Uracil-DNA glycosylase-like" evidence="1">
    <location>
        <begin position="49"/>
        <end position="241"/>
    </location>
</feature>
<comment type="caution">
    <text evidence="2">The sequence shown here is derived from an EMBL/GenBank/DDBJ whole genome shotgun (WGS) entry which is preliminary data.</text>
</comment>
<dbReference type="InterPro" id="IPR005122">
    <property type="entry name" value="Uracil-DNA_glycosylase-like"/>
</dbReference>
<reference evidence="2 3" key="1">
    <citation type="journal article" date="2015" name="Antonie Van Leeuwenhoek">
        <title>Oceanobacillus bengalensis sp. nov., a bacterium isolated from seawater of the Bay of Bengal.</title>
        <authorList>
            <person name="Yongchang O."/>
            <person name="Xiang W."/>
            <person name="Wang G."/>
        </authorList>
    </citation>
    <scope>NUCLEOTIDE SEQUENCE [LARGE SCALE GENOMIC DNA]</scope>
    <source>
        <strain evidence="2 3">MCCC 1K00260</strain>
    </source>
</reference>
<sequence>MSIASYSKFNQFKQSIQSLSSISEEIIKSEQFLLEKDEKKQLEIYYAPFEYINDLAKVVIVGITPGLNQMKQSYSTVFHAKNADYNDEKLLSQVKNKSSFEGAMRKNLIQMLDEIGLHEHLNISSTANFFDEASELVHTTSVITYPVFHKGANYSGSTPNMLKTKILKNYILNQFVTELNEMNNPLIIPLGKKVSNVFDYLVENELLDSKYILSGFPHPSGANGSRKKQFEANKEKMIEILRTHFHRVISY</sequence>
<dbReference type="InterPro" id="IPR036895">
    <property type="entry name" value="Uracil-DNA_glycosylase-like_sf"/>
</dbReference>
<organism evidence="2 3">
    <name type="scientific">Oceanobacillus bengalensis</name>
    <dbReference type="NCBI Taxonomy" id="1435466"/>
    <lineage>
        <taxon>Bacteria</taxon>
        <taxon>Bacillati</taxon>
        <taxon>Bacillota</taxon>
        <taxon>Bacilli</taxon>
        <taxon>Bacillales</taxon>
        <taxon>Bacillaceae</taxon>
        <taxon>Oceanobacillus</taxon>
    </lineage>
</organism>
<name>A0A494Z7T3_9BACI</name>
<evidence type="ECO:0000313" key="3">
    <source>
        <dbReference type="Proteomes" id="UP000281813"/>
    </source>
</evidence>
<dbReference type="SUPFAM" id="SSF52141">
    <property type="entry name" value="Uracil-DNA glycosylase-like"/>
    <property type="match status" value="1"/>
</dbReference>
<dbReference type="EMBL" id="RBZO01000001">
    <property type="protein sequence ID" value="RKQ18576.1"/>
    <property type="molecule type" value="Genomic_DNA"/>
</dbReference>
<dbReference type="RefSeq" id="WP_121127548.1">
    <property type="nucleotide sequence ID" value="NZ_JBHUFK010000020.1"/>
</dbReference>
<dbReference type="OrthoDB" id="573462at2"/>
<dbReference type="Pfam" id="PF03167">
    <property type="entry name" value="UDG"/>
    <property type="match status" value="1"/>
</dbReference>
<dbReference type="AlphaFoldDB" id="A0A494Z7T3"/>
<dbReference type="Proteomes" id="UP000281813">
    <property type="component" value="Unassembled WGS sequence"/>
</dbReference>
<keyword evidence="3" id="KW-1185">Reference proteome</keyword>
<gene>
    <name evidence="2" type="ORF">D8M05_00220</name>
</gene>
<evidence type="ECO:0000259" key="1">
    <source>
        <dbReference type="Pfam" id="PF03167"/>
    </source>
</evidence>
<evidence type="ECO:0000313" key="2">
    <source>
        <dbReference type="EMBL" id="RKQ18576.1"/>
    </source>
</evidence>
<protein>
    <recommendedName>
        <fullName evidence="1">Uracil-DNA glycosylase-like domain-containing protein</fullName>
    </recommendedName>
</protein>
<accession>A0A494Z7T3</accession>